<dbReference type="AlphaFoldDB" id="A0A023G6X3"/>
<dbReference type="SUPFAM" id="SSF55729">
    <property type="entry name" value="Acyl-CoA N-acyltransferases (Nat)"/>
    <property type="match status" value="1"/>
</dbReference>
<evidence type="ECO:0000313" key="5">
    <source>
        <dbReference type="EMBL" id="JAC29537.1"/>
    </source>
</evidence>
<evidence type="ECO:0000259" key="4">
    <source>
        <dbReference type="PROSITE" id="PS51729"/>
    </source>
</evidence>
<dbReference type="PANTHER" id="PTHR31435">
    <property type="entry name" value="PROTEIN NATD1"/>
    <property type="match status" value="1"/>
</dbReference>
<dbReference type="Pfam" id="PF14542">
    <property type="entry name" value="Acetyltransf_CG"/>
    <property type="match status" value="1"/>
</dbReference>
<name>A0A023G6X3_AMBTT</name>
<dbReference type="InterPro" id="IPR031165">
    <property type="entry name" value="GNAT_YJDJ"/>
</dbReference>
<evidence type="ECO:0000256" key="2">
    <source>
        <dbReference type="ARBA" id="ARBA00020243"/>
    </source>
</evidence>
<evidence type="ECO:0000256" key="1">
    <source>
        <dbReference type="ARBA" id="ARBA00006233"/>
    </source>
</evidence>
<dbReference type="EMBL" id="GBBM01005881">
    <property type="protein sequence ID" value="JAC29537.1"/>
    <property type="molecule type" value="mRNA"/>
</dbReference>
<sequence length="132" mass="14971">MSSAALGNVVRLFSRYPFYSPLTASPSMTCTRNLSQEFFQVEHDKANREFFIKFGKDKAVLQYEVIDQKTLDLVHTEVPESLRGKGIAKHLAKAALEYVAGKDLQARITCPYVGKFAQMDAAKEQYQNYILK</sequence>
<dbReference type="PROSITE" id="PS51729">
    <property type="entry name" value="GNAT_YJDJ"/>
    <property type="match status" value="1"/>
</dbReference>
<reference evidence="5" key="1">
    <citation type="submission" date="2014-03" db="EMBL/GenBank/DDBJ databases">
        <title>The sialotranscriptome of Amblyomma triste, Amblyomma parvum and Amblyomma cajennense ticks, uncovered by 454-based RNA-seq.</title>
        <authorList>
            <person name="Garcia G.R."/>
            <person name="Gardinassi L.G."/>
            <person name="Ribeiro J.M."/>
            <person name="Anatriello E."/>
            <person name="Ferreira B.R."/>
            <person name="Moreira H.N."/>
            <person name="Mafra C."/>
            <person name="Olegario M.M."/>
            <person name="Szabo P.J."/>
            <person name="Miranda-Santos I.K."/>
            <person name="Maruyama S.R."/>
        </authorList>
    </citation>
    <scope>NUCLEOTIDE SEQUENCE</scope>
    <source>
        <strain evidence="5">Mato Grasso do Sul</strain>
        <tissue evidence="5">Salivary glands</tissue>
    </source>
</reference>
<protein>
    <recommendedName>
        <fullName evidence="2">Protein NATD1</fullName>
    </recommendedName>
    <alternativeName>
        <fullName evidence="3">N-acetyltransferase domain-containing protein 1</fullName>
    </alternativeName>
</protein>
<comment type="similarity">
    <text evidence="1">Belongs to the NATD1 family.</text>
</comment>
<dbReference type="InterPro" id="IPR016181">
    <property type="entry name" value="Acyl_CoA_acyltransferase"/>
</dbReference>
<feature type="domain" description="N-acetyltransferase" evidence="4">
    <location>
        <begin position="42"/>
        <end position="131"/>
    </location>
</feature>
<dbReference type="Gene3D" id="3.40.630.30">
    <property type="match status" value="1"/>
</dbReference>
<organism evidence="5">
    <name type="scientific">Amblyomma triste</name>
    <name type="common">Neotropical tick</name>
    <dbReference type="NCBI Taxonomy" id="251400"/>
    <lineage>
        <taxon>Eukaryota</taxon>
        <taxon>Metazoa</taxon>
        <taxon>Ecdysozoa</taxon>
        <taxon>Arthropoda</taxon>
        <taxon>Chelicerata</taxon>
        <taxon>Arachnida</taxon>
        <taxon>Acari</taxon>
        <taxon>Parasitiformes</taxon>
        <taxon>Ixodida</taxon>
        <taxon>Ixodoidea</taxon>
        <taxon>Ixodidae</taxon>
        <taxon>Amblyomminae</taxon>
        <taxon>Amblyomma</taxon>
    </lineage>
</organism>
<evidence type="ECO:0000256" key="3">
    <source>
        <dbReference type="ARBA" id="ARBA00031876"/>
    </source>
</evidence>
<proteinExistence type="evidence at transcript level"/>
<dbReference type="InterPro" id="IPR045057">
    <property type="entry name" value="Gcn5-rel_NAT"/>
</dbReference>
<dbReference type="PANTHER" id="PTHR31435:SF9">
    <property type="entry name" value="PROTEIN NATD1"/>
    <property type="match status" value="1"/>
</dbReference>
<accession>A0A023G6X3</accession>